<protein>
    <submittedName>
        <fullName evidence="4">FecR family protein</fullName>
    </submittedName>
</protein>
<dbReference type="AlphaFoldDB" id="A0A069SPP0"/>
<reference evidence="4 5" key="1">
    <citation type="submission" date="2014-04" db="EMBL/GenBank/DDBJ databases">
        <authorList>
            <person name="Sears C."/>
            <person name="Carroll K."/>
            <person name="Sack B.R."/>
            <person name="Qadri F."/>
            <person name="Myers L.L."/>
            <person name="Chung G.-T."/>
            <person name="Escheverria P."/>
            <person name="Fraser C.M."/>
            <person name="Sadzewicz L."/>
            <person name="Shefchek K.A."/>
            <person name="Tallon L."/>
            <person name="Das S.P."/>
            <person name="Daugherty S."/>
            <person name="Mongodin E.F."/>
        </authorList>
    </citation>
    <scope>NUCLEOTIDE SEQUENCE [LARGE SCALE GENOMIC DNA]</scope>
    <source>
        <strain evidence="4 5">3975 RP4</strain>
    </source>
</reference>
<accession>A0A069SPP0</accession>
<proteinExistence type="predicted"/>
<gene>
    <name evidence="4" type="ORF">M099_0435</name>
</gene>
<evidence type="ECO:0000259" key="2">
    <source>
        <dbReference type="Pfam" id="PF04773"/>
    </source>
</evidence>
<dbReference type="EMBL" id="JNHM01000005">
    <property type="protein sequence ID" value="KDS56364.1"/>
    <property type="molecule type" value="Genomic_DNA"/>
</dbReference>
<evidence type="ECO:0000313" key="5">
    <source>
        <dbReference type="Proteomes" id="UP000027661"/>
    </source>
</evidence>
<dbReference type="PANTHER" id="PTHR30273:SF2">
    <property type="entry name" value="PROTEIN FECR"/>
    <property type="match status" value="1"/>
</dbReference>
<dbReference type="Pfam" id="PF04773">
    <property type="entry name" value="FecR"/>
    <property type="match status" value="1"/>
</dbReference>
<dbReference type="PATRIC" id="fig|1339352.3.peg.425"/>
<dbReference type="Pfam" id="PF16344">
    <property type="entry name" value="FecR_C"/>
    <property type="match status" value="1"/>
</dbReference>
<dbReference type="Gene3D" id="3.55.50.30">
    <property type="match status" value="1"/>
</dbReference>
<dbReference type="PANTHER" id="PTHR30273">
    <property type="entry name" value="PERIPLASMIC SIGNAL SENSOR AND SIGMA FACTOR ACTIVATOR FECR-RELATED"/>
    <property type="match status" value="1"/>
</dbReference>
<evidence type="ECO:0000313" key="4">
    <source>
        <dbReference type="EMBL" id="KDS56364.1"/>
    </source>
</evidence>
<keyword evidence="1" id="KW-1133">Transmembrane helix</keyword>
<feature type="domain" description="Protein FecR C-terminal" evidence="3">
    <location>
        <begin position="291"/>
        <end position="355"/>
    </location>
</feature>
<sequence>MKNKKTIYNSDEFRKTVQCLTEKIREADELESVDVDKSFQDVMKRVGREKKVPHRRHIYRWSLSIAAAIALALVMNWWSTNVDEGTEFDIALLNDTTSICGDEVILITDNQAMNLKNDASLKYDTLGSSNIQQYALNTKISQASSVKNEMHQIMVPNGKRADITFSDGTRIYINSGSKVIYPDIFEERKREILVEGEVYLDVAKRKDCPFVVKTREFDIRVLGTSFNVCAYREDEAASVVLVRGSVEVTTENKSKVRLAPNQLVDIKGNKTQVRKVDVSEYISWKDNLLLLHQRPVGDVLKKLERYYGCKIRYDAEITTLSLSGKLDLQTDITNVMDNLCLSLSLHYTINDKDEIYVSLK</sequence>
<dbReference type="InterPro" id="IPR032508">
    <property type="entry name" value="FecR_C"/>
</dbReference>
<dbReference type="FunFam" id="2.60.120.1440:FF:000001">
    <property type="entry name" value="Putative anti-sigma factor"/>
    <property type="match status" value="1"/>
</dbReference>
<dbReference type="InterPro" id="IPR006860">
    <property type="entry name" value="FecR"/>
</dbReference>
<evidence type="ECO:0000256" key="1">
    <source>
        <dbReference type="SAM" id="Phobius"/>
    </source>
</evidence>
<dbReference type="Proteomes" id="UP000027661">
    <property type="component" value="Unassembled WGS sequence"/>
</dbReference>
<feature type="transmembrane region" description="Helical" evidence="1">
    <location>
        <begin position="58"/>
        <end position="78"/>
    </location>
</feature>
<organism evidence="4 5">
    <name type="scientific">Phocaeicola vulgatus str. 3975 RP4</name>
    <dbReference type="NCBI Taxonomy" id="1339352"/>
    <lineage>
        <taxon>Bacteria</taxon>
        <taxon>Pseudomonadati</taxon>
        <taxon>Bacteroidota</taxon>
        <taxon>Bacteroidia</taxon>
        <taxon>Bacteroidales</taxon>
        <taxon>Bacteroidaceae</taxon>
        <taxon>Phocaeicola</taxon>
    </lineage>
</organism>
<keyword evidence="1" id="KW-0812">Transmembrane</keyword>
<dbReference type="InterPro" id="IPR012373">
    <property type="entry name" value="Ferrdict_sens_TM"/>
</dbReference>
<comment type="caution">
    <text evidence="4">The sequence shown here is derived from an EMBL/GenBank/DDBJ whole genome shotgun (WGS) entry which is preliminary data.</text>
</comment>
<dbReference type="Gene3D" id="2.60.120.1440">
    <property type="match status" value="1"/>
</dbReference>
<feature type="domain" description="FecR protein" evidence="2">
    <location>
        <begin position="153"/>
        <end position="247"/>
    </location>
</feature>
<name>A0A069SPP0_PHOVU</name>
<dbReference type="RefSeq" id="WP_032952346.1">
    <property type="nucleotide sequence ID" value="NZ_JNHM01000005.1"/>
</dbReference>
<evidence type="ECO:0000259" key="3">
    <source>
        <dbReference type="Pfam" id="PF16344"/>
    </source>
</evidence>
<keyword evidence="1" id="KW-0472">Membrane</keyword>
<dbReference type="PIRSF" id="PIRSF018266">
    <property type="entry name" value="FecR"/>
    <property type="match status" value="1"/>
</dbReference>
<dbReference type="GO" id="GO:0016989">
    <property type="term" value="F:sigma factor antagonist activity"/>
    <property type="evidence" value="ECO:0007669"/>
    <property type="project" value="TreeGrafter"/>
</dbReference>